<evidence type="ECO:0000313" key="2">
    <source>
        <dbReference type="Proteomes" id="UP001140087"/>
    </source>
</evidence>
<name>A0ACC1LEY0_9FUNG</name>
<organism evidence="1 2">
    <name type="scientific">Coemansia helicoidea</name>
    <dbReference type="NCBI Taxonomy" id="1286919"/>
    <lineage>
        <taxon>Eukaryota</taxon>
        <taxon>Fungi</taxon>
        <taxon>Fungi incertae sedis</taxon>
        <taxon>Zoopagomycota</taxon>
        <taxon>Kickxellomycotina</taxon>
        <taxon>Kickxellomycetes</taxon>
        <taxon>Kickxellales</taxon>
        <taxon>Kickxellaceae</taxon>
        <taxon>Coemansia</taxon>
    </lineage>
</organism>
<gene>
    <name evidence="1" type="ORF">H4R21_000743</name>
</gene>
<protein>
    <submittedName>
        <fullName evidence="1">Uncharacterized protein</fullName>
    </submittedName>
</protein>
<proteinExistence type="predicted"/>
<dbReference type="Proteomes" id="UP001140087">
    <property type="component" value="Unassembled WGS sequence"/>
</dbReference>
<reference evidence="1" key="1">
    <citation type="submission" date="2022-07" db="EMBL/GenBank/DDBJ databases">
        <title>Phylogenomic reconstructions and comparative analyses of Kickxellomycotina fungi.</title>
        <authorList>
            <person name="Reynolds N.K."/>
            <person name="Stajich J.E."/>
            <person name="Barry K."/>
            <person name="Grigoriev I.V."/>
            <person name="Crous P."/>
            <person name="Smith M.E."/>
        </authorList>
    </citation>
    <scope>NUCLEOTIDE SEQUENCE</scope>
    <source>
        <strain evidence="1">BCRC 34780</strain>
    </source>
</reference>
<evidence type="ECO:0000313" key="1">
    <source>
        <dbReference type="EMBL" id="KAJ2806764.1"/>
    </source>
</evidence>
<comment type="caution">
    <text evidence="1">The sequence shown here is derived from an EMBL/GenBank/DDBJ whole genome shotgun (WGS) entry which is preliminary data.</text>
</comment>
<sequence>MSKFEEDAAAGGMDGVGAITMEAVLQGLRSLDDLERLGAQHPDSSRVSDRELLAELHGPSAGVGSFSEAELSAALEHICWDSLGMPLVDPSELSSHPAAGHADSPISSAAPTPAPAPTPVAAVQIHIPAPIDAQEQLETQLPADGVDDDDDDDGNPLELEELSLFSLFLADMKAFEAFLSNLSLNQLRQCAATVNSVLVQRESGLGSARRRQSADVRYSREPGPPPAPASPPPPPPVVQAAQAAADPDPTAGGTHGREGCPPPPIVSLLREWLPLSTVECVITALQTANLDILGPAPRPPERVDSARTDTQPAEAGGPAGEAQHPDRHAAPLAAVHSHEHGEAVHASDPQLHVDGEDTPWLSFVYAQKGKPRRHRIRIDIERAPLAAIPSSFRNNNCVYPRANCHKMAYTGNRWCYETECNGIGWKLAFLNQELLATRRGLLQTAVNNYRSIVAGRKSRRIARMEKAERSSTSMPAGTRPDWGAMSPGTEGPAPIDGKRPLHLADPEVAAAAIEKRARTGLGPSDASGAQQQQQQPLTPPPTASGDGFVDTAAPQLPRAGSTPSLPSSASAESAKCLLISAYVNSKFTRIRVYIDFGSIDAAAVDQQFRHDHAVFPRALNAARARYGSLQGRWEFEVACNELAWRLAWLNKARLRGRKPLIQKCLDAYRERFSTPPWGLLICYDEQMGGSVSSRFFDYWKPRPGSRRLGGEATDTTSDDDRQQHEPLALPDTSSGSGSGGASAPACVSPMPVPVLSPREPAATQAPPQVAAIAGPESSVRTCPVRPQQAVPPSTAAGPRPAPVHVAKPAQQSRPAPPAMAARPQRPATLPRPAPAAGTPGNGHPPLPRPRPPIQPRPQPGSAQARPAGSPATRPASRGPGAAGAPGPAARPAMRPPTPGRPSGPVSPATRPPRTQPATPSRPPGASARPPARPSPGPRPPSAGAPPARPPATQPGRPVAAAGVHPRPPAVAPEQLPVQQAVGATPAARSASQRSVKAQAAADVLTDVLRRLHGHGAAPAPPKSAQAAGSGADDIEPLDAKVAELERLIFEIQHN</sequence>
<accession>A0ACC1LEY0</accession>
<keyword evidence="2" id="KW-1185">Reference proteome</keyword>
<dbReference type="EMBL" id="JANBUN010000113">
    <property type="protein sequence ID" value="KAJ2806764.1"/>
    <property type="molecule type" value="Genomic_DNA"/>
</dbReference>